<evidence type="ECO:0000256" key="1">
    <source>
        <dbReference type="SAM" id="MobiDB-lite"/>
    </source>
</evidence>
<evidence type="ECO:0000313" key="2">
    <source>
        <dbReference type="EMBL" id="KAJ8302748.1"/>
    </source>
</evidence>
<keyword evidence="3" id="KW-1185">Reference proteome</keyword>
<sequence>MLLQITFVPVTLMSQIFYLKLAWASMHLIFLENMRRCLSLRSSGSESTPTQSQGYQAISTQQQSSSTQKTTPLHSQGYKAISTQQQSSSTQSINLIETTPLQSQGNQAISTQQQSSSPQSINLIETTPLQSQGYKAISTQQQSSSPQSINLIETTPLQSQGYKAISTQQQSSSTQSINLIETTPLQSQGYKAISTPQQSSSTQSINLIETTPLQSQGYKAISTQQQSSSTQSINLTDQVDSEDEDTQRAITESLASLESDIRQILESTQRAVSRNGFCFEKPFKIHFSGELGEDYGDSKESFYDAPENEIIDSTDWLLDSGIGAVVKRLTDGKRNEIMSQLIDLDELIALFTPSKEKLTAKILKSIYNVNLSPTGHNLRPLEQDSLYSFDCLLQDLEALLIFKLLIFLFCSWLLPFLYFDLCEVALDLEFYTDLDIISCPCVEFIELIMSMINEKKIKVLFLLSKLYLPKDLKKFNG</sequence>
<feature type="region of interest" description="Disordered" evidence="1">
    <location>
        <begin position="41"/>
        <end position="85"/>
    </location>
</feature>
<gene>
    <name evidence="2" type="ORF">KUTeg_019144</name>
</gene>
<feature type="compositionally biased region" description="Low complexity" evidence="1">
    <location>
        <begin position="59"/>
        <end position="71"/>
    </location>
</feature>
<comment type="caution">
    <text evidence="2">The sequence shown here is derived from an EMBL/GenBank/DDBJ whole genome shotgun (WGS) entry which is preliminary data.</text>
</comment>
<dbReference type="Proteomes" id="UP001217089">
    <property type="component" value="Unassembled WGS sequence"/>
</dbReference>
<feature type="compositionally biased region" description="Polar residues" evidence="1">
    <location>
        <begin position="41"/>
        <end position="58"/>
    </location>
</feature>
<evidence type="ECO:0000313" key="3">
    <source>
        <dbReference type="Proteomes" id="UP001217089"/>
    </source>
</evidence>
<organism evidence="2 3">
    <name type="scientific">Tegillarca granosa</name>
    <name type="common">Malaysian cockle</name>
    <name type="synonym">Anadara granosa</name>
    <dbReference type="NCBI Taxonomy" id="220873"/>
    <lineage>
        <taxon>Eukaryota</taxon>
        <taxon>Metazoa</taxon>
        <taxon>Spiralia</taxon>
        <taxon>Lophotrochozoa</taxon>
        <taxon>Mollusca</taxon>
        <taxon>Bivalvia</taxon>
        <taxon>Autobranchia</taxon>
        <taxon>Pteriomorphia</taxon>
        <taxon>Arcoida</taxon>
        <taxon>Arcoidea</taxon>
        <taxon>Arcidae</taxon>
        <taxon>Tegillarca</taxon>
    </lineage>
</organism>
<dbReference type="EMBL" id="JARBDR010000917">
    <property type="protein sequence ID" value="KAJ8302748.1"/>
    <property type="molecule type" value="Genomic_DNA"/>
</dbReference>
<feature type="compositionally biased region" description="Low complexity" evidence="1">
    <location>
        <begin position="222"/>
        <end position="232"/>
    </location>
</feature>
<accession>A0ABQ9EBN9</accession>
<protein>
    <submittedName>
        <fullName evidence="2">Uncharacterized protein</fullName>
    </submittedName>
</protein>
<name>A0ABQ9EBN9_TEGGR</name>
<proteinExistence type="predicted"/>
<feature type="region of interest" description="Disordered" evidence="1">
    <location>
        <begin position="218"/>
        <end position="244"/>
    </location>
</feature>
<reference evidence="2 3" key="1">
    <citation type="submission" date="2022-12" db="EMBL/GenBank/DDBJ databases">
        <title>Chromosome-level genome of Tegillarca granosa.</title>
        <authorList>
            <person name="Kim J."/>
        </authorList>
    </citation>
    <scope>NUCLEOTIDE SEQUENCE [LARGE SCALE GENOMIC DNA]</scope>
    <source>
        <strain evidence="2">Teg-2019</strain>
        <tissue evidence="2">Adductor muscle</tissue>
    </source>
</reference>